<evidence type="ECO:0000313" key="2">
    <source>
        <dbReference type="EMBL" id="KAG6375024.1"/>
    </source>
</evidence>
<evidence type="ECO:0000256" key="1">
    <source>
        <dbReference type="SAM" id="MobiDB-lite"/>
    </source>
</evidence>
<reference evidence="2" key="1">
    <citation type="submission" date="2021-03" db="EMBL/GenBank/DDBJ databases">
        <title>Evolutionary innovations through gain and loss of genes in the ectomycorrhizal Boletales.</title>
        <authorList>
            <person name="Wu G."/>
            <person name="Miyauchi S."/>
            <person name="Morin E."/>
            <person name="Yang Z.-L."/>
            <person name="Xu J."/>
            <person name="Martin F.M."/>
        </authorList>
    </citation>
    <scope>NUCLEOTIDE SEQUENCE</scope>
    <source>
        <strain evidence="2">BR01</strain>
    </source>
</reference>
<name>A0A8I2YLN1_9AGAM</name>
<sequence>MELDVLYAHIASPTVVANFAALAQRVAQRELPHGADIMIGIHTRLLKAHHPFALKPEAPAPTLLPASMGSPGLVKTDVIASDAPQAEDEHKTGLSPVDQPGTQPRSLPSSSGWGESTPGVPSANLVVLTASTPAARRRKGKGRK</sequence>
<evidence type="ECO:0000313" key="3">
    <source>
        <dbReference type="Proteomes" id="UP000683000"/>
    </source>
</evidence>
<protein>
    <submittedName>
        <fullName evidence="2">Uncharacterized protein</fullName>
    </submittedName>
</protein>
<gene>
    <name evidence="2" type="ORF">JVT61DRAFT_3803</name>
</gene>
<dbReference type="EMBL" id="JAGFBS010000016">
    <property type="protein sequence ID" value="KAG6375024.1"/>
    <property type="molecule type" value="Genomic_DNA"/>
</dbReference>
<proteinExistence type="predicted"/>
<dbReference type="OrthoDB" id="6359816at2759"/>
<comment type="caution">
    <text evidence="2">The sequence shown here is derived from an EMBL/GenBank/DDBJ whole genome shotgun (WGS) entry which is preliminary data.</text>
</comment>
<feature type="compositionally biased region" description="Polar residues" evidence="1">
    <location>
        <begin position="100"/>
        <end position="114"/>
    </location>
</feature>
<dbReference type="AlphaFoldDB" id="A0A8I2YLN1"/>
<dbReference type="Proteomes" id="UP000683000">
    <property type="component" value="Unassembled WGS sequence"/>
</dbReference>
<accession>A0A8I2YLN1</accession>
<feature type="region of interest" description="Disordered" evidence="1">
    <location>
        <begin position="74"/>
        <end position="144"/>
    </location>
</feature>
<organism evidence="2 3">
    <name type="scientific">Boletus reticuloceps</name>
    <dbReference type="NCBI Taxonomy" id="495285"/>
    <lineage>
        <taxon>Eukaryota</taxon>
        <taxon>Fungi</taxon>
        <taxon>Dikarya</taxon>
        <taxon>Basidiomycota</taxon>
        <taxon>Agaricomycotina</taxon>
        <taxon>Agaricomycetes</taxon>
        <taxon>Agaricomycetidae</taxon>
        <taxon>Boletales</taxon>
        <taxon>Boletineae</taxon>
        <taxon>Boletaceae</taxon>
        <taxon>Boletoideae</taxon>
        <taxon>Boletus</taxon>
    </lineage>
</organism>
<feature type="compositionally biased region" description="Basic residues" evidence="1">
    <location>
        <begin position="135"/>
        <end position="144"/>
    </location>
</feature>
<keyword evidence="3" id="KW-1185">Reference proteome</keyword>